<comment type="caution">
    <text evidence="1">The sequence shown here is derived from an EMBL/GenBank/DDBJ whole genome shotgun (WGS) entry which is preliminary data.</text>
</comment>
<proteinExistence type="predicted"/>
<evidence type="ECO:0000313" key="1">
    <source>
        <dbReference type="EMBL" id="KRG09602.1"/>
    </source>
</evidence>
<evidence type="ECO:0000313" key="2">
    <source>
        <dbReference type="Proteomes" id="UP000053881"/>
    </source>
</evidence>
<dbReference type="AlphaFoldDB" id="A0A0Q9XXX4"/>
<reference evidence="1 2" key="1">
    <citation type="submission" date="2015-06" db="EMBL/GenBank/DDBJ databases">
        <title>Genome sequencing project of Bacillus galactosidilyticus PL133.</title>
        <authorList>
            <person name="Gaiero J."/>
            <person name="Nicol R."/>
            <person name="Habash M."/>
        </authorList>
    </citation>
    <scope>NUCLEOTIDE SEQUENCE [LARGE SCALE GENOMIC DNA]</scope>
    <source>
        <strain evidence="1 2">PL133</strain>
    </source>
</reference>
<dbReference type="Proteomes" id="UP000053881">
    <property type="component" value="Unassembled WGS sequence"/>
</dbReference>
<sequence length="149" mass="17206">MMSKKIWIMNHYATNSFYNKGGRHYWFAEKLIDKGYDPVIFCANTRHSSDEVIEIPKGMKYKVINVKKIPYVFVRTTPAMGNGFDRIKNMLLFYFNIFKVTNDYVELNGKPDVILASSVHPLTMSFKCSSINNGGRFKNSKKAKNPLCM</sequence>
<name>A0A0Q9XXX4_9BACI</name>
<dbReference type="PATRIC" id="fig|217031.4.peg.7783"/>
<protein>
    <recommendedName>
        <fullName evidence="3">Glycosyltransferase subfamily 4-like N-terminal domain-containing protein</fullName>
    </recommendedName>
</protein>
<dbReference type="EMBL" id="LGPB01000139">
    <property type="protein sequence ID" value="KRG09602.1"/>
    <property type="molecule type" value="Genomic_DNA"/>
</dbReference>
<organism evidence="1 2">
    <name type="scientific">Lederbergia galactosidilytica</name>
    <dbReference type="NCBI Taxonomy" id="217031"/>
    <lineage>
        <taxon>Bacteria</taxon>
        <taxon>Bacillati</taxon>
        <taxon>Bacillota</taxon>
        <taxon>Bacilli</taxon>
        <taxon>Bacillales</taxon>
        <taxon>Bacillaceae</taxon>
        <taxon>Lederbergia</taxon>
    </lineage>
</organism>
<evidence type="ECO:0008006" key="3">
    <source>
        <dbReference type="Google" id="ProtNLM"/>
    </source>
</evidence>
<accession>A0A0Q9XXX4</accession>
<gene>
    <name evidence="1" type="ORF">ACA29_22935</name>
</gene>